<dbReference type="Proteomes" id="UP001190926">
    <property type="component" value="Unassembled WGS sequence"/>
</dbReference>
<feature type="domain" description="Peptidase A1" evidence="6">
    <location>
        <begin position="45"/>
        <end position="388"/>
    </location>
</feature>
<keyword evidence="8" id="KW-1185">Reference proteome</keyword>
<dbReference type="PROSITE" id="PS00141">
    <property type="entry name" value="ASP_PROTEASE"/>
    <property type="match status" value="1"/>
</dbReference>
<evidence type="ECO:0000256" key="1">
    <source>
        <dbReference type="ARBA" id="ARBA00007447"/>
    </source>
</evidence>
<dbReference type="InterPro" id="IPR034161">
    <property type="entry name" value="Pepsin-like_plant"/>
</dbReference>
<dbReference type="GO" id="GO:0004190">
    <property type="term" value="F:aspartic-type endopeptidase activity"/>
    <property type="evidence" value="ECO:0007669"/>
    <property type="project" value="UniProtKB-KW"/>
</dbReference>
<dbReference type="AlphaFoldDB" id="A0AAD4PD90"/>
<evidence type="ECO:0000256" key="3">
    <source>
        <dbReference type="ARBA" id="ARBA00022750"/>
    </source>
</evidence>
<dbReference type="EMBL" id="SDAM02000027">
    <property type="protein sequence ID" value="KAH6836064.1"/>
    <property type="molecule type" value="Genomic_DNA"/>
</dbReference>
<dbReference type="PANTHER" id="PTHR47967:SF14">
    <property type="entry name" value="EUKARYOTIC ASPARTYL PROTEASE FAMILY PROTEIN"/>
    <property type="match status" value="1"/>
</dbReference>
<reference evidence="7 8" key="1">
    <citation type="journal article" date="2021" name="Nat. Commun.">
        <title>Incipient diploidization of the medicinal plant Perilla within 10,000 years.</title>
        <authorList>
            <person name="Zhang Y."/>
            <person name="Shen Q."/>
            <person name="Leng L."/>
            <person name="Zhang D."/>
            <person name="Chen S."/>
            <person name="Shi Y."/>
            <person name="Ning Z."/>
            <person name="Chen S."/>
        </authorList>
    </citation>
    <scope>NUCLEOTIDE SEQUENCE [LARGE SCALE GENOMIC DNA]</scope>
    <source>
        <strain evidence="8">cv. PC099</strain>
    </source>
</reference>
<dbReference type="Pfam" id="PF14543">
    <property type="entry name" value="TAXi_N"/>
    <property type="match status" value="1"/>
</dbReference>
<dbReference type="InterPro" id="IPR032861">
    <property type="entry name" value="TAXi_N"/>
</dbReference>
<dbReference type="SUPFAM" id="SSF50630">
    <property type="entry name" value="Acid proteases"/>
    <property type="match status" value="1"/>
</dbReference>
<protein>
    <recommendedName>
        <fullName evidence="6">Peptidase A1 domain-containing protein</fullName>
    </recommendedName>
</protein>
<dbReference type="CDD" id="cd05476">
    <property type="entry name" value="pepsin_A_like_plant"/>
    <property type="match status" value="1"/>
</dbReference>
<evidence type="ECO:0000313" key="7">
    <source>
        <dbReference type="EMBL" id="KAH6836064.1"/>
    </source>
</evidence>
<dbReference type="PROSITE" id="PS51767">
    <property type="entry name" value="PEPTIDASE_A1"/>
    <property type="match status" value="1"/>
</dbReference>
<name>A0AAD4PD90_PERFH</name>
<dbReference type="InterPro" id="IPR001969">
    <property type="entry name" value="Aspartic_peptidase_AS"/>
</dbReference>
<evidence type="ECO:0000256" key="2">
    <source>
        <dbReference type="ARBA" id="ARBA00022670"/>
    </source>
</evidence>
<dbReference type="Pfam" id="PF14541">
    <property type="entry name" value="TAXi_C"/>
    <property type="match status" value="1"/>
</dbReference>
<dbReference type="InterPro" id="IPR021109">
    <property type="entry name" value="Peptidase_aspartic_dom_sf"/>
</dbReference>
<keyword evidence="4" id="KW-0378">Hydrolase</keyword>
<dbReference type="InterPro" id="IPR033121">
    <property type="entry name" value="PEPTIDASE_A1"/>
</dbReference>
<dbReference type="InterPro" id="IPR051708">
    <property type="entry name" value="Plant_Aspart_Prot_A1"/>
</dbReference>
<keyword evidence="2" id="KW-0645">Protease</keyword>
<keyword evidence="3" id="KW-0064">Aspartyl protease</keyword>
<dbReference type="GO" id="GO:0005576">
    <property type="term" value="C:extracellular region"/>
    <property type="evidence" value="ECO:0007669"/>
    <property type="project" value="TreeGrafter"/>
</dbReference>
<sequence length="398" mass="45008">MSMLELSHFDFERSMSRAAHLADTNTNRFPSTYLETSIIAGTSAFFVFLQVGANLLRQRLYMDTGSSLLWFYCEPCIKEAPVPLFNPKRSSSFRRESCMGTQVCSSTSPVIIGCDGGTDCSYAVRYAGNNFNRGYLGKDRVRFEHEGDIVDGVVFGSAKYSSVTKVNGVLGLRNNSISLMGQLGISKFAYCIGNITDTADDYSKLLIGDDVELMGDIIPLIVQGQYYINLEQIKIGDKKLDIDPKILRRNEDDYTGGLMLDTGSTYTIFPLLVVEEFIDALYWLIGHLFHENSVIKYRNYNLHCYDGVVSRDLIDFPTVRLVFESGATMELTPENVFRQFDNEIFCLAIVPSEYFMGLGSSEMLLLGNVMQQYYYFAYDLKQEKLSFTRMDCAVLDPW</sequence>
<dbReference type="PANTHER" id="PTHR47967">
    <property type="entry name" value="OS07G0603500 PROTEIN-RELATED"/>
    <property type="match status" value="1"/>
</dbReference>
<accession>A0AAD4PD90</accession>
<comment type="similarity">
    <text evidence="1">Belongs to the peptidase A1 family.</text>
</comment>
<comment type="caution">
    <text evidence="7">The sequence shown here is derived from an EMBL/GenBank/DDBJ whole genome shotgun (WGS) entry which is preliminary data.</text>
</comment>
<dbReference type="GO" id="GO:0006508">
    <property type="term" value="P:proteolysis"/>
    <property type="evidence" value="ECO:0007669"/>
    <property type="project" value="UniProtKB-KW"/>
</dbReference>
<dbReference type="InterPro" id="IPR032799">
    <property type="entry name" value="TAXi_C"/>
</dbReference>
<proteinExistence type="inferred from homology"/>
<evidence type="ECO:0000259" key="6">
    <source>
        <dbReference type="PROSITE" id="PS51767"/>
    </source>
</evidence>
<dbReference type="Gene3D" id="2.40.70.10">
    <property type="entry name" value="Acid Proteases"/>
    <property type="match status" value="2"/>
</dbReference>
<evidence type="ECO:0000256" key="4">
    <source>
        <dbReference type="ARBA" id="ARBA00022801"/>
    </source>
</evidence>
<organism evidence="7 8">
    <name type="scientific">Perilla frutescens var. hirtella</name>
    <name type="common">Perilla citriodora</name>
    <name type="synonym">Perilla setoyensis</name>
    <dbReference type="NCBI Taxonomy" id="608512"/>
    <lineage>
        <taxon>Eukaryota</taxon>
        <taxon>Viridiplantae</taxon>
        <taxon>Streptophyta</taxon>
        <taxon>Embryophyta</taxon>
        <taxon>Tracheophyta</taxon>
        <taxon>Spermatophyta</taxon>
        <taxon>Magnoliopsida</taxon>
        <taxon>eudicotyledons</taxon>
        <taxon>Gunneridae</taxon>
        <taxon>Pentapetalae</taxon>
        <taxon>asterids</taxon>
        <taxon>lamiids</taxon>
        <taxon>Lamiales</taxon>
        <taxon>Lamiaceae</taxon>
        <taxon>Nepetoideae</taxon>
        <taxon>Elsholtzieae</taxon>
        <taxon>Perilla</taxon>
    </lineage>
</organism>
<evidence type="ECO:0000256" key="5">
    <source>
        <dbReference type="ARBA" id="ARBA00023180"/>
    </source>
</evidence>
<gene>
    <name evidence="7" type="ORF">C2S53_012032</name>
</gene>
<evidence type="ECO:0000313" key="8">
    <source>
        <dbReference type="Proteomes" id="UP001190926"/>
    </source>
</evidence>
<keyword evidence="5" id="KW-0325">Glycoprotein</keyword>